<evidence type="ECO:0000313" key="5">
    <source>
        <dbReference type="Proteomes" id="UP000253940"/>
    </source>
</evidence>
<dbReference type="Proteomes" id="UP000253940">
    <property type="component" value="Chromosome"/>
</dbReference>
<dbReference type="InterPro" id="IPR057165">
    <property type="entry name" value="DUF7843"/>
</dbReference>
<feature type="domain" description="Lnb N-terminal periplasmic" evidence="1">
    <location>
        <begin position="106"/>
        <end position="267"/>
    </location>
</feature>
<evidence type="ECO:0000259" key="1">
    <source>
        <dbReference type="Pfam" id="PF13387"/>
    </source>
</evidence>
<reference evidence="4 5" key="1">
    <citation type="submission" date="2018-07" db="EMBL/GenBank/DDBJ databases">
        <title>Genome sequencing of Moraxellaceae gen. HYN0046.</title>
        <authorList>
            <person name="Kim M."/>
            <person name="Yi H."/>
        </authorList>
    </citation>
    <scope>NUCLEOTIDE SEQUENCE [LARGE SCALE GENOMIC DNA]</scope>
    <source>
        <strain evidence="4 5">HYN0046</strain>
    </source>
</reference>
<evidence type="ECO:0000259" key="3">
    <source>
        <dbReference type="Pfam" id="PF25225"/>
    </source>
</evidence>
<feature type="domain" description="DUF7843" evidence="3">
    <location>
        <begin position="22"/>
        <end position="90"/>
    </location>
</feature>
<gene>
    <name evidence="4" type="ORF">HYN46_04065</name>
</gene>
<dbReference type="Pfam" id="PF25225">
    <property type="entry name" value="DUF7843"/>
    <property type="match status" value="1"/>
</dbReference>
<proteinExistence type="predicted"/>
<evidence type="ECO:0000313" key="4">
    <source>
        <dbReference type="EMBL" id="AXI02103.1"/>
    </source>
</evidence>
<protein>
    <submittedName>
        <fullName evidence="4">DUF4105 domain-containing protein</fullName>
    </submittedName>
</protein>
<dbReference type="RefSeq" id="WP_114898213.1">
    <property type="nucleotide sequence ID" value="NZ_CP031222.1"/>
</dbReference>
<dbReference type="KEGG" id="mbah:HYN46_04065"/>
<accession>A0A345P494</accession>
<evidence type="ECO:0000259" key="2">
    <source>
        <dbReference type="Pfam" id="PF25222"/>
    </source>
</evidence>
<sequence length="595" mass="68460">MAHAQRIDTADSDQIVDQALSQKLEQRLEWQALLHVHDQEPYIKDNQFLLSWPRFSLANELTKNISALLSANNTTYICKFPARAIWLQQQLQLPPISFAQCPDFLEYLDNAPADEIKLVYVSDNITQPSSMMGHVLIQFSGINQKNQHVDHAISFFTDVQGVNAPKLMFEAMVTGKKGYFSLTPLQEKLERYRHREQRNIWTYDLRLTDEQRQRIQYHVWELKTAPLTYYFSRYNCATLTHFMLATTGDAEVSKRFSHMLTPLDIVKSSDAAHLIVGTTLLPADKFAIRMLSDSYSPSWQRKLKSAVDHQALKQLIESTPSPEEKFVIYQVASHYRDYRIDQGKVAADQAEFNTQFEQSKPLVQDFSIDLSQYKSPLKAPDDSQFSVGSGYDNHQYDIRLDYLPAAQKLEDDNSQSASEHELLLGNIGLKYLTQEKKLKLDYLKLYSMTSYIPYDVLTGGISGKFSMSYEPHVDYRLTEQHATTIEGGAGLTHQVMPNLSISVLGLVGIDYFQHGVSAHVSPSLGLIANEKYDMKSVIQYQRIYTTQQFSQPYNSIKWIQSKRFTPELSLQFTFEQFWNNDKQKTAYALMLKKMF</sequence>
<dbReference type="Pfam" id="PF13387">
    <property type="entry name" value="Lnb_N"/>
    <property type="match status" value="1"/>
</dbReference>
<name>A0A345P494_9GAMM</name>
<dbReference type="AlphaFoldDB" id="A0A345P494"/>
<dbReference type="InterPro" id="IPR057162">
    <property type="entry name" value="DUF7840"/>
</dbReference>
<dbReference type="Pfam" id="PF25222">
    <property type="entry name" value="DUF7840"/>
    <property type="match status" value="1"/>
</dbReference>
<dbReference type="OrthoDB" id="9759948at2"/>
<dbReference type="EMBL" id="CP031222">
    <property type="protein sequence ID" value="AXI02103.1"/>
    <property type="molecule type" value="Genomic_DNA"/>
</dbReference>
<feature type="domain" description="DUF7840" evidence="2">
    <location>
        <begin position="375"/>
        <end position="590"/>
    </location>
</feature>
<keyword evidence="5" id="KW-1185">Reference proteome</keyword>
<dbReference type="InterPro" id="IPR025178">
    <property type="entry name" value="Lnb_N"/>
</dbReference>
<organism evidence="4 5">
    <name type="scientific">Aquirhabdus parva</name>
    <dbReference type="NCBI Taxonomy" id="2283318"/>
    <lineage>
        <taxon>Bacteria</taxon>
        <taxon>Pseudomonadati</taxon>
        <taxon>Pseudomonadota</taxon>
        <taxon>Gammaproteobacteria</taxon>
        <taxon>Moraxellales</taxon>
        <taxon>Moraxellaceae</taxon>
        <taxon>Aquirhabdus</taxon>
    </lineage>
</organism>